<dbReference type="InterPro" id="IPR000192">
    <property type="entry name" value="Aminotrans_V_dom"/>
</dbReference>
<evidence type="ECO:0000256" key="3">
    <source>
        <dbReference type="ARBA" id="ARBA00022576"/>
    </source>
</evidence>
<dbReference type="RefSeq" id="WP_120773218.1">
    <property type="nucleotide sequence ID" value="NZ_CP032627.1"/>
</dbReference>
<keyword evidence="4 11" id="KW-0808">Transferase</keyword>
<dbReference type="GO" id="GO:0008453">
    <property type="term" value="F:alanine-glyoxylate transaminase activity"/>
    <property type="evidence" value="ECO:0007669"/>
    <property type="project" value="TreeGrafter"/>
</dbReference>
<keyword evidence="12" id="KW-1185">Reference proteome</keyword>
<sequence length="385" mass="42924">MNEMLIMTPGPTAVAENVRLARSQTTTNPDIDLDFYDFYKVTCEKFGKFLQTKNDVRILAGEGILGLEAACASLTEQGTRVLVLDNGIFGHGFADFVTMYGGEPLLLRSPETASFDLALLEEFLEKDHDFKYATVVHCDTPSGVLNDISKICPLLKKYDILTVVDSVAAMGGEPLAVDEWEIDIVLGGSQKVLSAPPGLTFLSISQAAYQAMENRKTPIASFYCNLLVFKDYFEKKWFPYTMPISDIYGLTQAIDNLLADKEIIKRHADIAEATRQAIEHSALQLHLKNGFSNTVTVINVPKETTAQAILKEMKEHYNVMITGSFDRLEGKVLRIGHMGENARASKVAYTLYALQQTLENQGVSLLSNLQDDFLKYYQKLTFDKK</sequence>
<gene>
    <name evidence="11" type="ORF">D7I46_12775</name>
</gene>
<evidence type="ECO:0000256" key="2">
    <source>
        <dbReference type="ARBA" id="ARBA00009236"/>
    </source>
</evidence>
<feature type="modified residue" description="N6-(pyridoxal phosphate)lysine" evidence="7">
    <location>
        <position position="191"/>
    </location>
</feature>
<organism evidence="11 12">
    <name type="scientific">Lactococcus allomyrinae</name>
    <dbReference type="NCBI Taxonomy" id="2419773"/>
    <lineage>
        <taxon>Bacteria</taxon>
        <taxon>Bacillati</taxon>
        <taxon>Bacillota</taxon>
        <taxon>Bacilli</taxon>
        <taxon>Lactobacillales</taxon>
        <taxon>Streptococcaceae</taxon>
        <taxon>Lactococcus</taxon>
    </lineage>
</organism>
<evidence type="ECO:0000256" key="9">
    <source>
        <dbReference type="RuleBase" id="RU004504"/>
    </source>
</evidence>
<evidence type="ECO:0000256" key="5">
    <source>
        <dbReference type="ARBA" id="ARBA00022898"/>
    </source>
</evidence>
<accession>A0A387BKX6</accession>
<proteinExistence type="inferred from homology"/>
<dbReference type="AlphaFoldDB" id="A0A387BKX6"/>
<dbReference type="InterPro" id="IPR015421">
    <property type="entry name" value="PyrdxlP-dep_Trfase_major"/>
</dbReference>
<dbReference type="FunFam" id="3.40.640.10:FF:000172">
    <property type="entry name" value="Pyridoxal phosphate-dependent aminotransferase"/>
    <property type="match status" value="1"/>
</dbReference>
<reference evidence="11 12" key="1">
    <citation type="submission" date="2018-09" db="EMBL/GenBank/DDBJ databases">
        <title>Genome sequencing of strain 1JSPR-7.</title>
        <authorList>
            <person name="Heo J."/>
            <person name="Kim S.-J."/>
            <person name="Kwon S.-W."/>
        </authorList>
    </citation>
    <scope>NUCLEOTIDE SEQUENCE [LARGE SCALE GENOMIC DNA]</scope>
    <source>
        <strain evidence="11 12">1JSPR-7</strain>
    </source>
</reference>
<evidence type="ECO:0000256" key="7">
    <source>
        <dbReference type="PIRSR" id="PIRSR000524-50"/>
    </source>
</evidence>
<comment type="cofactor">
    <cofactor evidence="1 7 9">
        <name>pyridoxal 5'-phosphate</name>
        <dbReference type="ChEBI" id="CHEBI:597326"/>
    </cofactor>
</comment>
<dbReference type="InterPro" id="IPR015422">
    <property type="entry name" value="PyrdxlP-dep_Trfase_small"/>
</dbReference>
<evidence type="ECO:0000313" key="11">
    <source>
        <dbReference type="EMBL" id="AYG01849.1"/>
    </source>
</evidence>
<dbReference type="GO" id="GO:0019265">
    <property type="term" value="P:glycine biosynthetic process, by transamination of glyoxylate"/>
    <property type="evidence" value="ECO:0007669"/>
    <property type="project" value="TreeGrafter"/>
</dbReference>
<evidence type="ECO:0000259" key="10">
    <source>
        <dbReference type="Pfam" id="PF00266"/>
    </source>
</evidence>
<dbReference type="InterPro" id="IPR020578">
    <property type="entry name" value="Aminotrans_V_PyrdxlP_BS"/>
</dbReference>
<dbReference type="KEGG" id="lact:D7I46_12775"/>
<dbReference type="InterPro" id="IPR015424">
    <property type="entry name" value="PyrdxlP-dep_Trfase"/>
</dbReference>
<comment type="similarity">
    <text evidence="2 8">Belongs to the class-V pyridoxal-phosphate-dependent aminotransferase family.</text>
</comment>
<dbReference type="Pfam" id="PF00266">
    <property type="entry name" value="Aminotran_5"/>
    <property type="match status" value="1"/>
</dbReference>
<dbReference type="GO" id="GO:0004760">
    <property type="term" value="F:L-serine-pyruvate transaminase activity"/>
    <property type="evidence" value="ECO:0007669"/>
    <property type="project" value="TreeGrafter"/>
</dbReference>
<name>A0A387BKX6_9LACT</name>
<dbReference type="Proteomes" id="UP000269374">
    <property type="component" value="Chromosome"/>
</dbReference>
<dbReference type="OrthoDB" id="389074at2"/>
<evidence type="ECO:0000256" key="1">
    <source>
        <dbReference type="ARBA" id="ARBA00001933"/>
    </source>
</evidence>
<keyword evidence="5 7" id="KW-0663">Pyridoxal phosphate</keyword>
<dbReference type="InterPro" id="IPR024169">
    <property type="entry name" value="SP_NH2Trfase/AEP_transaminase"/>
</dbReference>
<dbReference type="EMBL" id="CP032627">
    <property type="protein sequence ID" value="AYG01849.1"/>
    <property type="molecule type" value="Genomic_DNA"/>
</dbReference>
<dbReference type="PANTHER" id="PTHR21152">
    <property type="entry name" value="AMINOTRANSFERASE CLASS V"/>
    <property type="match status" value="1"/>
</dbReference>
<evidence type="ECO:0000256" key="8">
    <source>
        <dbReference type="RuleBase" id="RU004075"/>
    </source>
</evidence>
<dbReference type="Gene3D" id="3.90.1150.10">
    <property type="entry name" value="Aspartate Aminotransferase, domain 1"/>
    <property type="match status" value="1"/>
</dbReference>
<evidence type="ECO:0000256" key="6">
    <source>
        <dbReference type="PIRSR" id="PIRSR000524-1"/>
    </source>
</evidence>
<evidence type="ECO:0000256" key="4">
    <source>
        <dbReference type="ARBA" id="ARBA00022679"/>
    </source>
</evidence>
<evidence type="ECO:0000313" key="12">
    <source>
        <dbReference type="Proteomes" id="UP000269374"/>
    </source>
</evidence>
<dbReference type="PANTHER" id="PTHR21152:SF24">
    <property type="entry name" value="ALANINE--GLYOXYLATE AMINOTRANSFERASE 1"/>
    <property type="match status" value="1"/>
</dbReference>
<keyword evidence="3 11" id="KW-0032">Aminotransferase</keyword>
<dbReference type="SUPFAM" id="SSF53383">
    <property type="entry name" value="PLP-dependent transferases"/>
    <property type="match status" value="1"/>
</dbReference>
<dbReference type="Gene3D" id="3.40.640.10">
    <property type="entry name" value="Type I PLP-dependent aspartate aminotransferase-like (Major domain)"/>
    <property type="match status" value="1"/>
</dbReference>
<dbReference type="PIRSF" id="PIRSF000524">
    <property type="entry name" value="SPT"/>
    <property type="match status" value="1"/>
</dbReference>
<feature type="binding site" evidence="6">
    <location>
        <position position="334"/>
    </location>
    <ligand>
        <name>substrate</name>
    </ligand>
</feature>
<protein>
    <submittedName>
        <fullName evidence="11">Alanine--glyoxylate aminotransferase family protein</fullName>
    </submittedName>
</protein>
<feature type="domain" description="Aminotransferase class V" evidence="10">
    <location>
        <begin position="112"/>
        <end position="321"/>
    </location>
</feature>
<dbReference type="PROSITE" id="PS00595">
    <property type="entry name" value="AA_TRANSFER_CLASS_5"/>
    <property type="match status" value="1"/>
</dbReference>